<reference evidence="5" key="1">
    <citation type="submission" date="2016-11" db="UniProtKB">
        <authorList>
            <consortium name="WormBaseParasite"/>
        </authorList>
    </citation>
    <scope>IDENTIFICATION</scope>
</reference>
<evidence type="ECO:0000259" key="3">
    <source>
        <dbReference type="Pfam" id="PF01705"/>
    </source>
</evidence>
<accession>A0A1I7X2S4</accession>
<dbReference type="InterPro" id="IPR002619">
    <property type="entry name" value="CX"/>
</dbReference>
<keyword evidence="4" id="KW-1185">Reference proteome</keyword>
<keyword evidence="2" id="KW-1133">Transmembrane helix</keyword>
<proteinExistence type="predicted"/>
<feature type="domain" description="CX" evidence="3">
    <location>
        <begin position="20"/>
        <end position="79"/>
    </location>
</feature>
<evidence type="ECO:0000256" key="2">
    <source>
        <dbReference type="SAM" id="Phobius"/>
    </source>
</evidence>
<feature type="compositionally biased region" description="Polar residues" evidence="1">
    <location>
        <begin position="129"/>
        <end position="141"/>
    </location>
</feature>
<organism evidence="4 5">
    <name type="scientific">Heterorhabditis bacteriophora</name>
    <name type="common">Entomopathogenic nematode worm</name>
    <dbReference type="NCBI Taxonomy" id="37862"/>
    <lineage>
        <taxon>Eukaryota</taxon>
        <taxon>Metazoa</taxon>
        <taxon>Ecdysozoa</taxon>
        <taxon>Nematoda</taxon>
        <taxon>Chromadorea</taxon>
        <taxon>Rhabditida</taxon>
        <taxon>Rhabditina</taxon>
        <taxon>Rhabditomorpha</taxon>
        <taxon>Strongyloidea</taxon>
        <taxon>Heterorhabditidae</taxon>
        <taxon>Heterorhabditis</taxon>
    </lineage>
</organism>
<dbReference type="AlphaFoldDB" id="A0A1I7X2S4"/>
<keyword evidence="2" id="KW-0812">Transmembrane</keyword>
<dbReference type="Pfam" id="PF01705">
    <property type="entry name" value="CX"/>
    <property type="match status" value="1"/>
</dbReference>
<keyword evidence="2" id="KW-0472">Membrane</keyword>
<feature type="region of interest" description="Disordered" evidence="1">
    <location>
        <begin position="129"/>
        <end position="183"/>
    </location>
</feature>
<dbReference type="Proteomes" id="UP000095283">
    <property type="component" value="Unplaced"/>
</dbReference>
<dbReference type="PANTHER" id="PTHR47520:SF11">
    <property type="entry name" value="CX DOMAIN-CONTAINING PROTEIN"/>
    <property type="match status" value="1"/>
</dbReference>
<evidence type="ECO:0000313" key="5">
    <source>
        <dbReference type="WBParaSite" id="Hba_11791"/>
    </source>
</evidence>
<name>A0A1I7X2S4_HETBA</name>
<evidence type="ECO:0000256" key="1">
    <source>
        <dbReference type="SAM" id="MobiDB-lite"/>
    </source>
</evidence>
<protein>
    <submittedName>
        <fullName evidence="5">CX domain-containing protein</fullName>
    </submittedName>
</protein>
<evidence type="ECO:0000313" key="4">
    <source>
        <dbReference type="Proteomes" id="UP000095283"/>
    </source>
</evidence>
<feature type="transmembrane region" description="Helical" evidence="2">
    <location>
        <begin position="81"/>
        <end position="104"/>
    </location>
</feature>
<sequence length="183" mass="20930">MSFWSTLRHLIFFRLNSRPYFWGTSYYESHVNNSKICTVLLNATDDDKLMTLQFENGTKPTEIVYGCQDWEYCSDFDCENIIGNIIKIALVSLLAALLFAYIIYRIKRNQRMSRKAIATTTVAQTYSTKTQVSRTQTQSSEVADGCKENKQTTETQKPPEANVESVRKLRPPGGRLPPLEKPS</sequence>
<dbReference type="WBParaSite" id="Hba_11791">
    <property type="protein sequence ID" value="Hba_11791"/>
    <property type="gene ID" value="Hba_11791"/>
</dbReference>
<dbReference type="PANTHER" id="PTHR47520">
    <property type="entry name" value="CX DOMAIN-CONTAINING PROTEIN-RELATED"/>
    <property type="match status" value="1"/>
</dbReference>